<dbReference type="GO" id="GO:0050118">
    <property type="term" value="F:N-acetyldiaminopimelate deacetylase activity"/>
    <property type="evidence" value="ECO:0007669"/>
    <property type="project" value="UniProtKB-ARBA"/>
</dbReference>
<dbReference type="Gene3D" id="3.40.630.10">
    <property type="entry name" value="Zn peptidases"/>
    <property type="match status" value="1"/>
</dbReference>
<dbReference type="InterPro" id="IPR036264">
    <property type="entry name" value="Bact_exopeptidase_dim_dom"/>
</dbReference>
<evidence type="ECO:0000259" key="3">
    <source>
        <dbReference type="Pfam" id="PF07687"/>
    </source>
</evidence>
<dbReference type="STRING" id="994573.T472_0201675"/>
<comment type="cofactor">
    <cofactor evidence="2">
        <name>Mn(2+)</name>
        <dbReference type="ChEBI" id="CHEBI:29035"/>
    </cofactor>
    <text evidence="2">The Mn(2+) ion enhances activity.</text>
</comment>
<dbReference type="InterPro" id="IPR017439">
    <property type="entry name" value="Amidohydrolase"/>
</dbReference>
<feature type="domain" description="Peptidase M20 dimerisation" evidence="3">
    <location>
        <begin position="185"/>
        <end position="280"/>
    </location>
</feature>
<dbReference type="PANTHER" id="PTHR11014:SF63">
    <property type="entry name" value="METALLOPEPTIDASE, PUTATIVE (AFU_ORTHOLOGUE AFUA_6G09600)-RELATED"/>
    <property type="match status" value="1"/>
</dbReference>
<keyword evidence="1" id="KW-0378">Hydrolase</keyword>
<keyword evidence="2" id="KW-0479">Metal-binding</keyword>
<dbReference type="CDD" id="cd03886">
    <property type="entry name" value="M20_Acy1"/>
    <property type="match status" value="1"/>
</dbReference>
<dbReference type="InterPro" id="IPR011650">
    <property type="entry name" value="Peptidase_M20_dimer"/>
</dbReference>
<dbReference type="PATRIC" id="fig|994573.3.peg.315"/>
<dbReference type="GO" id="GO:0046872">
    <property type="term" value="F:metal ion binding"/>
    <property type="evidence" value="ECO:0007669"/>
    <property type="project" value="UniProtKB-KW"/>
</dbReference>
<gene>
    <name evidence="4" type="ORF">T472_0201675</name>
</gene>
<protein>
    <submittedName>
        <fullName evidence="4">Peptidase M20</fullName>
    </submittedName>
</protein>
<dbReference type="SUPFAM" id="SSF55031">
    <property type="entry name" value="Bacterial exopeptidase dimerisation domain"/>
    <property type="match status" value="1"/>
</dbReference>
<reference evidence="4 5" key="1">
    <citation type="journal article" date="2014" name="Genome Announc.">
        <title>Genome Sequence of Youngiibacter fragilis, the Type Strain of the Genus Youngiibacter.</title>
        <authorList>
            <person name="Wawrik C.B."/>
            <person name="Callaghan A.V."/>
            <person name="Stamps B.W."/>
            <person name="Wawrik B."/>
        </authorList>
    </citation>
    <scope>NUCLEOTIDE SEQUENCE [LARGE SCALE GENOMIC DNA]</scope>
    <source>
        <strain evidence="4 5">232.1</strain>
    </source>
</reference>
<dbReference type="eggNOG" id="COG1473">
    <property type="taxonomic scope" value="Bacteria"/>
</dbReference>
<dbReference type="NCBIfam" id="TIGR01891">
    <property type="entry name" value="amidohydrolases"/>
    <property type="match status" value="1"/>
</dbReference>
<dbReference type="InterPro" id="IPR002933">
    <property type="entry name" value="Peptidase_M20"/>
</dbReference>
<comment type="caution">
    <text evidence="4">The sequence shown here is derived from an EMBL/GenBank/DDBJ whole genome shotgun (WGS) entry which is preliminary data.</text>
</comment>
<evidence type="ECO:0000313" key="4">
    <source>
        <dbReference type="EMBL" id="ETA82333.1"/>
    </source>
</evidence>
<dbReference type="PANTHER" id="PTHR11014">
    <property type="entry name" value="PEPTIDASE M20 FAMILY MEMBER"/>
    <property type="match status" value="1"/>
</dbReference>
<evidence type="ECO:0000313" key="5">
    <source>
        <dbReference type="Proteomes" id="UP000017747"/>
    </source>
</evidence>
<dbReference type="Pfam" id="PF01546">
    <property type="entry name" value="Peptidase_M20"/>
    <property type="match status" value="1"/>
</dbReference>
<feature type="binding site" evidence="2">
    <location>
        <position position="102"/>
    </location>
    <ligand>
        <name>Mn(2+)</name>
        <dbReference type="ChEBI" id="CHEBI:29035"/>
        <label>2</label>
    </ligand>
</feature>
<evidence type="ECO:0000256" key="2">
    <source>
        <dbReference type="PIRSR" id="PIRSR005962-1"/>
    </source>
</evidence>
<dbReference type="Proteomes" id="UP000017747">
    <property type="component" value="Unassembled WGS sequence"/>
</dbReference>
<dbReference type="FunFam" id="3.30.70.360:FF:000001">
    <property type="entry name" value="N-acetyldiaminopimelate deacetylase"/>
    <property type="match status" value="1"/>
</dbReference>
<feature type="binding site" evidence="2">
    <location>
        <position position="162"/>
    </location>
    <ligand>
        <name>Mn(2+)</name>
        <dbReference type="ChEBI" id="CHEBI:29035"/>
        <label>2</label>
    </ligand>
</feature>
<evidence type="ECO:0000256" key="1">
    <source>
        <dbReference type="ARBA" id="ARBA00022801"/>
    </source>
</evidence>
<accession>V7I8Z8</accession>
<feature type="binding site" evidence="2">
    <location>
        <position position="100"/>
    </location>
    <ligand>
        <name>Mn(2+)</name>
        <dbReference type="ChEBI" id="CHEBI:29035"/>
        <label>2</label>
    </ligand>
</feature>
<dbReference type="PIRSF" id="PIRSF005962">
    <property type="entry name" value="Pept_M20D_amidohydro"/>
    <property type="match status" value="1"/>
</dbReference>
<proteinExistence type="predicted"/>
<dbReference type="Gene3D" id="3.30.70.360">
    <property type="match status" value="1"/>
</dbReference>
<feature type="binding site" evidence="2">
    <location>
        <position position="361"/>
    </location>
    <ligand>
        <name>Mn(2+)</name>
        <dbReference type="ChEBI" id="CHEBI:29035"/>
        <label>2</label>
    </ligand>
</feature>
<keyword evidence="2" id="KW-0464">Manganese</keyword>
<dbReference type="AlphaFoldDB" id="V7I8Z8"/>
<dbReference type="GO" id="GO:0019877">
    <property type="term" value="P:diaminopimelate biosynthetic process"/>
    <property type="evidence" value="ECO:0007669"/>
    <property type="project" value="UniProtKB-ARBA"/>
</dbReference>
<dbReference type="EMBL" id="AXUN02000026">
    <property type="protein sequence ID" value="ETA82333.1"/>
    <property type="molecule type" value="Genomic_DNA"/>
</dbReference>
<keyword evidence="5" id="KW-1185">Reference proteome</keyword>
<sequence length="391" mass="42887">MVDIGVMERAYELKEEMIENRRFFHRNPETGFDLPVTTGRVREILESMGYEVKKVGKSGLSATVGKPGRTFLIRGDMDALPMAEETELEYRSENGCMHACGHDIHTSALLGAARILREREYELNGTVKLMFQPCEEMVMGARDMVENGILEDPKVDAAMALHVVHKPLGTVGYSKGSACASSDVFTITITGKGAHGAASYLGVDPINVAVHMHLALQVLNSRETHPDDMVVLTIGMISGGAAANIIPDTVVMKGTIRTMNSDTREFMKGRLLDISESVAKTFRADCRVEFLSEGVPPMVNDEALTEDVTGYIDDLLGEGTTYEIPRMTGSEDFSVVSEKVPSLLLWVGTGSEDEGYPYGVHNPKVTFNEDAIHKMAAIYADCAIRWLEKND</sequence>
<feature type="binding site" evidence="2">
    <location>
        <position position="136"/>
    </location>
    <ligand>
        <name>Mn(2+)</name>
        <dbReference type="ChEBI" id="CHEBI:29035"/>
        <label>2</label>
    </ligand>
</feature>
<name>V7I8Z8_9CLOT</name>
<organism evidence="4 5">
    <name type="scientific">Youngiibacter fragilis 232.1</name>
    <dbReference type="NCBI Taxonomy" id="994573"/>
    <lineage>
        <taxon>Bacteria</taxon>
        <taxon>Bacillati</taxon>
        <taxon>Bacillota</taxon>
        <taxon>Clostridia</taxon>
        <taxon>Eubacteriales</taxon>
        <taxon>Clostridiaceae</taxon>
        <taxon>Youngiibacter</taxon>
    </lineage>
</organism>
<dbReference type="SUPFAM" id="SSF53187">
    <property type="entry name" value="Zn-dependent exopeptidases"/>
    <property type="match status" value="1"/>
</dbReference>
<dbReference type="Pfam" id="PF07687">
    <property type="entry name" value="M20_dimer"/>
    <property type="match status" value="1"/>
</dbReference>